<feature type="transmembrane region" description="Helical" evidence="6">
    <location>
        <begin position="33"/>
        <end position="54"/>
    </location>
</feature>
<accession>A0A9W6SPV7</accession>
<evidence type="ECO:0000259" key="7">
    <source>
        <dbReference type="Pfam" id="PF00361"/>
    </source>
</evidence>
<name>A0A9W6SPV7_9ACTN</name>
<keyword evidence="2 5" id="KW-0812">Transmembrane</keyword>
<keyword evidence="10" id="KW-1185">Reference proteome</keyword>
<feature type="transmembrane region" description="Helical" evidence="6">
    <location>
        <begin position="456"/>
        <end position="476"/>
    </location>
</feature>
<evidence type="ECO:0000259" key="8">
    <source>
        <dbReference type="Pfam" id="PF00662"/>
    </source>
</evidence>
<gene>
    <name evidence="9" type="ORF">Afil01_55920</name>
</gene>
<dbReference type="InterPro" id="IPR003945">
    <property type="entry name" value="NU5C-like"/>
</dbReference>
<dbReference type="RefSeq" id="WP_285666040.1">
    <property type="nucleotide sequence ID" value="NZ_BSTX01000004.1"/>
</dbReference>
<dbReference type="GO" id="GO:0016020">
    <property type="term" value="C:membrane"/>
    <property type="evidence" value="ECO:0007669"/>
    <property type="project" value="UniProtKB-SubCell"/>
</dbReference>
<dbReference type="Pfam" id="PF00361">
    <property type="entry name" value="Proton_antipo_M"/>
    <property type="match status" value="1"/>
</dbReference>
<feature type="transmembrane region" description="Helical" evidence="6">
    <location>
        <begin position="254"/>
        <end position="272"/>
    </location>
</feature>
<dbReference type="InterPro" id="IPR001516">
    <property type="entry name" value="Proton_antipo_N"/>
</dbReference>
<dbReference type="PANTHER" id="PTHR42829:SF2">
    <property type="entry name" value="NADH-UBIQUINONE OXIDOREDUCTASE CHAIN 5"/>
    <property type="match status" value="1"/>
</dbReference>
<dbReference type="PRINTS" id="PR01434">
    <property type="entry name" value="NADHDHGNASE5"/>
</dbReference>
<dbReference type="InterPro" id="IPR001750">
    <property type="entry name" value="ND/Mrp_TM"/>
</dbReference>
<dbReference type="PANTHER" id="PTHR42829">
    <property type="entry name" value="NADH-UBIQUINONE OXIDOREDUCTASE CHAIN 5"/>
    <property type="match status" value="1"/>
</dbReference>
<feature type="transmembrane region" description="Helical" evidence="6">
    <location>
        <begin position="92"/>
        <end position="113"/>
    </location>
</feature>
<dbReference type="InterPro" id="IPR018393">
    <property type="entry name" value="NADHpl_OxRdtase_5_subgr"/>
</dbReference>
<feature type="transmembrane region" description="Helical" evidence="6">
    <location>
        <begin position="120"/>
        <end position="137"/>
    </location>
</feature>
<evidence type="ECO:0000256" key="3">
    <source>
        <dbReference type="ARBA" id="ARBA00022989"/>
    </source>
</evidence>
<dbReference type="GO" id="GO:0003954">
    <property type="term" value="F:NADH dehydrogenase activity"/>
    <property type="evidence" value="ECO:0007669"/>
    <property type="project" value="TreeGrafter"/>
</dbReference>
<feature type="transmembrane region" description="Helical" evidence="6">
    <location>
        <begin position="278"/>
        <end position="304"/>
    </location>
</feature>
<organism evidence="9 10">
    <name type="scientific">Actinorhabdospora filicis</name>
    <dbReference type="NCBI Taxonomy" id="1785913"/>
    <lineage>
        <taxon>Bacteria</taxon>
        <taxon>Bacillati</taxon>
        <taxon>Actinomycetota</taxon>
        <taxon>Actinomycetes</taxon>
        <taxon>Micromonosporales</taxon>
        <taxon>Micromonosporaceae</taxon>
        <taxon>Actinorhabdospora</taxon>
    </lineage>
</organism>
<feature type="transmembrane region" description="Helical" evidence="6">
    <location>
        <begin position="415"/>
        <end position="435"/>
    </location>
</feature>
<keyword evidence="4 6" id="KW-0472">Membrane</keyword>
<evidence type="ECO:0000313" key="10">
    <source>
        <dbReference type="Proteomes" id="UP001165079"/>
    </source>
</evidence>
<evidence type="ECO:0000256" key="1">
    <source>
        <dbReference type="ARBA" id="ARBA00004127"/>
    </source>
</evidence>
<evidence type="ECO:0000256" key="4">
    <source>
        <dbReference type="ARBA" id="ARBA00023136"/>
    </source>
</evidence>
<evidence type="ECO:0000256" key="6">
    <source>
        <dbReference type="SAM" id="Phobius"/>
    </source>
</evidence>
<dbReference type="GO" id="GO:0042773">
    <property type="term" value="P:ATP synthesis coupled electron transport"/>
    <property type="evidence" value="ECO:0007669"/>
    <property type="project" value="InterPro"/>
</dbReference>
<dbReference type="Pfam" id="PF00662">
    <property type="entry name" value="Proton_antipo_N"/>
    <property type="match status" value="1"/>
</dbReference>
<feature type="transmembrane region" description="Helical" evidence="6">
    <location>
        <begin position="377"/>
        <end position="395"/>
    </location>
</feature>
<feature type="domain" description="NADH-Ubiquinone oxidoreductase (complex I) chain 5 N-terminal" evidence="8">
    <location>
        <begin position="75"/>
        <end position="122"/>
    </location>
</feature>
<feature type="transmembrane region" description="Helical" evidence="6">
    <location>
        <begin position="173"/>
        <end position="195"/>
    </location>
</feature>
<feature type="transmembrane region" description="Helical" evidence="6">
    <location>
        <begin position="215"/>
        <end position="233"/>
    </location>
</feature>
<sequence length="612" mass="63724">MSPLVALWALPLAPAAAALAGFLLPLKAKRTASLLAVAGVAAAVLALVLVYTTGGLSSVDGDETRFISDGPALVRFGSVAVTLSVGMSQLTWWVGLVVVVVALMVQVYSIGYLRADDERYNPYAAQISLFTAAMLLVVVADDLVLLMIGWEVMGACSYLLIGHDRKLPQAPAAAVKAFLVTRVADVAFLIGVLMLGFHIGSFRVDAIAEYALENGHSTMLTVSAVLIMIGAFGKSAQFPLHTWLPDAMAGPTPISALIHAATMVAAGAYVLVRLSQLLFTAGTATFLQIVAVVSMVVAALAALATDDLKRVLAWSTVSQVAYMMAAAGIGAWDESIFYLVGHGFFKALLFLTAGAVIHMTGTNSMSAMGGLRKGAPVTFWTMTIGFAALIGLPPLTGFYAKEHVLSHAYGHEHLVFYGGLATALLTAAYATRAWLRTFFGAPRGEAHAHDPNPWMLWPLLILAVPTVALGAVMSFLPSPPIGAGAADPTAMGLTMTAIAVGIGLAWGIWRTDKAADPARVLGPLGPVFEQAGYVNQIQDALIVTPVRFLATVARRSDESLVDGAAEGAGKGIGLLGRAVALTHRAGMPRHVLSVLAGALLIGAAAVVIGVWG</sequence>
<comment type="caution">
    <text evidence="9">The sequence shown here is derived from an EMBL/GenBank/DDBJ whole genome shotgun (WGS) entry which is preliminary data.</text>
</comment>
<feature type="transmembrane region" description="Helical" evidence="6">
    <location>
        <begin position="591"/>
        <end position="611"/>
    </location>
</feature>
<evidence type="ECO:0000256" key="5">
    <source>
        <dbReference type="RuleBase" id="RU000320"/>
    </source>
</evidence>
<dbReference type="Gene3D" id="1.20.5.2700">
    <property type="match status" value="1"/>
</dbReference>
<feature type="domain" description="NADH:quinone oxidoreductase/Mrp antiporter transmembrane" evidence="7">
    <location>
        <begin position="140"/>
        <end position="418"/>
    </location>
</feature>
<dbReference type="Proteomes" id="UP001165079">
    <property type="component" value="Unassembled WGS sequence"/>
</dbReference>
<dbReference type="PRINTS" id="PR01435">
    <property type="entry name" value="NPOXDRDTASE5"/>
</dbReference>
<feature type="transmembrane region" description="Helical" evidence="6">
    <location>
        <begin position="336"/>
        <end position="357"/>
    </location>
</feature>
<reference evidence="9" key="1">
    <citation type="submission" date="2023-03" db="EMBL/GenBank/DDBJ databases">
        <title>Actinorhabdospora filicis NBRC 111898.</title>
        <authorList>
            <person name="Ichikawa N."/>
            <person name="Sato H."/>
            <person name="Tonouchi N."/>
        </authorList>
    </citation>
    <scope>NUCLEOTIDE SEQUENCE</scope>
    <source>
        <strain evidence="9">NBRC 111898</strain>
    </source>
</reference>
<feature type="transmembrane region" description="Helical" evidence="6">
    <location>
        <begin position="488"/>
        <end position="509"/>
    </location>
</feature>
<dbReference type="NCBIfam" id="TIGR01974">
    <property type="entry name" value="NDH_I_L"/>
    <property type="match status" value="1"/>
</dbReference>
<dbReference type="AlphaFoldDB" id="A0A9W6SPV7"/>
<keyword evidence="3 6" id="KW-1133">Transmembrane helix</keyword>
<evidence type="ECO:0000313" key="9">
    <source>
        <dbReference type="EMBL" id="GLZ80785.1"/>
    </source>
</evidence>
<feature type="transmembrane region" description="Helical" evidence="6">
    <location>
        <begin position="143"/>
        <end position="161"/>
    </location>
</feature>
<feature type="transmembrane region" description="Helical" evidence="6">
    <location>
        <begin position="311"/>
        <end position="330"/>
    </location>
</feature>
<proteinExistence type="predicted"/>
<dbReference type="EMBL" id="BSTX01000004">
    <property type="protein sequence ID" value="GLZ80785.1"/>
    <property type="molecule type" value="Genomic_DNA"/>
</dbReference>
<evidence type="ECO:0000256" key="2">
    <source>
        <dbReference type="ARBA" id="ARBA00022692"/>
    </source>
</evidence>
<dbReference type="GO" id="GO:0008137">
    <property type="term" value="F:NADH dehydrogenase (ubiquinone) activity"/>
    <property type="evidence" value="ECO:0007669"/>
    <property type="project" value="InterPro"/>
</dbReference>
<dbReference type="GO" id="GO:0015990">
    <property type="term" value="P:electron transport coupled proton transport"/>
    <property type="evidence" value="ECO:0007669"/>
    <property type="project" value="TreeGrafter"/>
</dbReference>
<comment type="subcellular location">
    <subcellularLocation>
        <location evidence="1">Endomembrane system</location>
        <topology evidence="1">Multi-pass membrane protein</topology>
    </subcellularLocation>
    <subcellularLocation>
        <location evidence="5">Membrane</location>
        <topology evidence="5">Multi-pass membrane protein</topology>
    </subcellularLocation>
</comment>
<protein>
    <submittedName>
        <fullName evidence="9">NADH dehydrogenase</fullName>
    </submittedName>
</protein>
<dbReference type="GO" id="GO:0012505">
    <property type="term" value="C:endomembrane system"/>
    <property type="evidence" value="ECO:0007669"/>
    <property type="project" value="UniProtKB-SubCell"/>
</dbReference>